<feature type="compositionally biased region" description="Low complexity" evidence="2">
    <location>
        <begin position="460"/>
        <end position="470"/>
    </location>
</feature>
<feature type="region of interest" description="Disordered" evidence="2">
    <location>
        <begin position="458"/>
        <end position="478"/>
    </location>
</feature>
<dbReference type="EMBL" id="UFQT01002042">
    <property type="protein sequence ID" value="SSX32496.1"/>
    <property type="molecule type" value="Genomic_DNA"/>
</dbReference>
<reference evidence="3" key="1">
    <citation type="submission" date="2018-04" db="EMBL/GenBank/DDBJ databases">
        <authorList>
            <person name="Go L.Y."/>
            <person name="Mitchell J.A."/>
        </authorList>
    </citation>
    <scope>NUCLEOTIDE SEQUENCE</scope>
    <source>
        <tissue evidence="3">Whole organism</tissue>
    </source>
</reference>
<feature type="region of interest" description="Disordered" evidence="2">
    <location>
        <begin position="312"/>
        <end position="355"/>
    </location>
</feature>
<reference evidence="4" key="2">
    <citation type="submission" date="2018-07" db="EMBL/GenBank/DDBJ databases">
        <authorList>
            <person name="Quirk P.G."/>
            <person name="Krulwich T.A."/>
        </authorList>
    </citation>
    <scope>NUCLEOTIDE SEQUENCE</scope>
</reference>
<feature type="compositionally biased region" description="Polar residues" evidence="2">
    <location>
        <begin position="345"/>
        <end position="355"/>
    </location>
</feature>
<organism evidence="3">
    <name type="scientific">Culicoides sonorensis</name>
    <name type="common">Biting midge</name>
    <dbReference type="NCBI Taxonomy" id="179676"/>
    <lineage>
        <taxon>Eukaryota</taxon>
        <taxon>Metazoa</taxon>
        <taxon>Ecdysozoa</taxon>
        <taxon>Arthropoda</taxon>
        <taxon>Hexapoda</taxon>
        <taxon>Insecta</taxon>
        <taxon>Pterygota</taxon>
        <taxon>Neoptera</taxon>
        <taxon>Endopterygota</taxon>
        <taxon>Diptera</taxon>
        <taxon>Nematocera</taxon>
        <taxon>Chironomoidea</taxon>
        <taxon>Ceratopogonidae</taxon>
        <taxon>Ceratopogoninae</taxon>
        <taxon>Culicoides</taxon>
        <taxon>Monoculicoides</taxon>
    </lineage>
</organism>
<proteinExistence type="predicted"/>
<evidence type="ECO:0000256" key="1">
    <source>
        <dbReference type="SAM" id="Coils"/>
    </source>
</evidence>
<evidence type="ECO:0000313" key="4">
    <source>
        <dbReference type="EMBL" id="SSX32496.1"/>
    </source>
</evidence>
<feature type="region of interest" description="Disordered" evidence="2">
    <location>
        <begin position="592"/>
        <end position="627"/>
    </location>
</feature>
<dbReference type="AlphaFoldDB" id="A0A336L559"/>
<evidence type="ECO:0000256" key="2">
    <source>
        <dbReference type="SAM" id="MobiDB-lite"/>
    </source>
</evidence>
<keyword evidence="1" id="KW-0175">Coiled coil</keyword>
<feature type="compositionally biased region" description="Polar residues" evidence="2">
    <location>
        <begin position="95"/>
        <end position="110"/>
    </location>
</feature>
<accession>A0A336L559</accession>
<dbReference type="VEuPathDB" id="VectorBase:CSON005050"/>
<name>A0A336L559_CULSO</name>
<sequence>MLPELLFTVGSSMQEFSKVDYNCILNGGCDKDSNLANTEPSLERIKLTKTPDLVDQTSETIKLEDPSIYSWHPTSSDIGSNLLRSSDDPLISGGTHDNQNDTEFPSIQVVSKSPSSIIAPPPSPPTGILQKPKRVNRTRKKQQFKLRFHHQALSPEYLDHYETSQSNLQKKEQQISGKKRNTMETSMENNNNNNIKNESVKNWLQKITQLQQESRTTVEHEQDAEMTRSQTQKPSKVTSYKDLPYMGEMTLENSKPRRGRKPKKADICHLIYKNYGTVFPDTPVKQITKTDVTDGILGKFTESLNKKQHDEPLNLCVRDTNDPFVLSSSDEDDDDSNSSSTETNPLPSTSDNTVDSNLTVNLKKSLQNISLAQTVVGNETKNYDNDKTDIWSSSNSLVNPMALYFKKIVDSKNSLPQTSSQHVSTISVKDNSELKQRLIPKNISKLIKEDVKEDSHDDSLNLNFNNNHNNKQTGQKRKRSAIFIPPLPAEPKSHATEVSICKFKFTGGAKPSLQEKKMLSVDSGGNFRYYSGTGDKSMRGYEFFPRESLALSSLTANTTTNAFLNATSEKIDLPPPSAGLSNDILQIPEFPSTSAVSPIPTSPVKTRRLYSSSADKRKRKSKRSIQREKLEKTFKEKGFLIQTQQLQSAEGATYCKFRQLRKFTRYLFRSWKDHLPGDVQGQLVDANGIAHYKLPEQDLT</sequence>
<gene>
    <name evidence="3" type="primary">CSON005050</name>
</gene>
<feature type="compositionally biased region" description="Basic and acidic residues" evidence="2">
    <location>
        <begin position="216"/>
        <end position="226"/>
    </location>
</feature>
<feature type="compositionally biased region" description="Polar residues" evidence="2">
    <location>
        <begin position="227"/>
        <end position="237"/>
    </location>
</feature>
<protein>
    <submittedName>
        <fullName evidence="3">CSON005050 protein</fullName>
    </submittedName>
</protein>
<evidence type="ECO:0000313" key="3">
    <source>
        <dbReference type="EMBL" id="SSX13056.1"/>
    </source>
</evidence>
<feature type="region of interest" description="Disordered" evidence="2">
    <location>
        <begin position="214"/>
        <end position="237"/>
    </location>
</feature>
<feature type="region of interest" description="Disordered" evidence="2">
    <location>
        <begin position="80"/>
        <end position="135"/>
    </location>
</feature>
<dbReference type="EMBL" id="UFQS01002042">
    <property type="protein sequence ID" value="SSX13056.1"/>
    <property type="molecule type" value="Genomic_DNA"/>
</dbReference>
<feature type="coiled-coil region" evidence="1">
    <location>
        <begin position="161"/>
        <end position="213"/>
    </location>
</feature>